<name>A0ABR2IPV0_9EUKA</name>
<evidence type="ECO:0008006" key="3">
    <source>
        <dbReference type="Google" id="ProtNLM"/>
    </source>
</evidence>
<evidence type="ECO:0000313" key="1">
    <source>
        <dbReference type="EMBL" id="KAK8866946.1"/>
    </source>
</evidence>
<evidence type="ECO:0000313" key="2">
    <source>
        <dbReference type="Proteomes" id="UP001470230"/>
    </source>
</evidence>
<sequence>MQSSHQPEQIISEQSAPEPTIYEAIINFAKSQNNEDIAKLNSFLTDKMLNSPLGFIRDIIIMLLDPSTPQQYSCYLLVHLSNAVSTHTHPIGFFIKQWGNIIIEVAKIITPPEHQIDSQKIVDSIHSRLIFFLNQEDFSIRVNASLCISRIIYFEIHLDLWNDFFPNLFSTLNNLGNNINLIDGSFRILISLIENDFIQPNMQKYKLIISSIYDLLKIYISSAFTDIKLRTLCFLMNSKSLHLLDIYLNQKEEITAYTQYLILNLSQIPDQTIHQLSYDILKSMFVRYTDSMNELMPNIYPYILSDIISDNAHNKVLAIDLWICIAMNEKDKRINILVKQCAPQLVPILLNFLISDVDFNRGNSIENNFDFDNDAEIEDEEQFSVINNSTFCLRCFVEVDSGIVVPPILKFIQENFVSPKDSLKIASLNAIYSVLKFQEFSQYLDSLMPNLISLIAQDENVELQSLALFITSKAISYYNKLISSADRFCILMSIVDKRIKSIIEISKTEEASNSNPERKKMMQISRNKKNLIIKRTFFLFSRILKCFVHDEMKEFLAQNSDLVWSMLDMFLSQYPNYRDEPTIIIEVFETITIFTSNLSSTSKEKINQILTFAYTNIQNEMKNTQKNYSTFIAMNCHLINRIVKKIKLEITPYVNDIMNAFYLLLGREDEEIFYETLTVIESFVILFKTKFQFYFNKLSLLLIRILETYQQRSSQRLTMQAIRVTLSIFQYRTQQLECAAEEYYNLISKILSSVFEKRLIPQQQNNTPASIVTVRPPFSKEILPYIIEAIGYITAASTKEHNEKFSDQLGTLRLAQKILIDLAVDEDKEFGYNLYESILACYRIIIQLPDDKYLVLKNHKQIIEAFNNMYKYSVMSKRSLDLFLTIIYELVRSLGFKFCRLLNEPAYASVRSIFDYIQNLKDFDNSMSDENLENKFKIVYEEIKKCLWLKDAYNCR</sequence>
<protein>
    <recommendedName>
        <fullName evidence="3">Importin N-terminal domain-containing protein</fullName>
    </recommendedName>
</protein>
<keyword evidence="2" id="KW-1185">Reference proteome</keyword>
<dbReference type="EMBL" id="JAPFFF010000015">
    <property type="protein sequence ID" value="KAK8866946.1"/>
    <property type="molecule type" value="Genomic_DNA"/>
</dbReference>
<organism evidence="1 2">
    <name type="scientific">Tritrichomonas musculus</name>
    <dbReference type="NCBI Taxonomy" id="1915356"/>
    <lineage>
        <taxon>Eukaryota</taxon>
        <taxon>Metamonada</taxon>
        <taxon>Parabasalia</taxon>
        <taxon>Tritrichomonadida</taxon>
        <taxon>Tritrichomonadidae</taxon>
        <taxon>Tritrichomonas</taxon>
    </lineage>
</organism>
<dbReference type="Proteomes" id="UP001470230">
    <property type="component" value="Unassembled WGS sequence"/>
</dbReference>
<dbReference type="SUPFAM" id="SSF48371">
    <property type="entry name" value="ARM repeat"/>
    <property type="match status" value="1"/>
</dbReference>
<reference evidence="1 2" key="1">
    <citation type="submission" date="2024-04" db="EMBL/GenBank/DDBJ databases">
        <title>Tritrichomonas musculus Genome.</title>
        <authorList>
            <person name="Alves-Ferreira E."/>
            <person name="Grigg M."/>
            <person name="Lorenzi H."/>
            <person name="Galac M."/>
        </authorList>
    </citation>
    <scope>NUCLEOTIDE SEQUENCE [LARGE SCALE GENOMIC DNA]</scope>
    <source>
        <strain evidence="1 2">EAF2021</strain>
    </source>
</reference>
<accession>A0ABR2IPV0</accession>
<dbReference type="InterPro" id="IPR011989">
    <property type="entry name" value="ARM-like"/>
</dbReference>
<gene>
    <name evidence="1" type="ORF">M9Y10_009915</name>
</gene>
<proteinExistence type="predicted"/>
<dbReference type="Gene3D" id="1.25.10.10">
    <property type="entry name" value="Leucine-rich Repeat Variant"/>
    <property type="match status" value="1"/>
</dbReference>
<dbReference type="InterPro" id="IPR016024">
    <property type="entry name" value="ARM-type_fold"/>
</dbReference>
<comment type="caution">
    <text evidence="1">The sequence shown here is derived from an EMBL/GenBank/DDBJ whole genome shotgun (WGS) entry which is preliminary data.</text>
</comment>